<dbReference type="RefSeq" id="WP_224788695.1">
    <property type="nucleotide sequence ID" value="NZ_CABPRZ010000007.1"/>
</dbReference>
<dbReference type="PROSITE" id="PS00061">
    <property type="entry name" value="ADH_SHORT"/>
    <property type="match status" value="1"/>
</dbReference>
<dbReference type="SUPFAM" id="SSF51735">
    <property type="entry name" value="NAD(P)-binding Rossmann-fold domains"/>
    <property type="match status" value="1"/>
</dbReference>
<dbReference type="PANTHER" id="PTHR42879:SF2">
    <property type="entry name" value="3-OXOACYL-[ACYL-CARRIER-PROTEIN] REDUCTASE FABG"/>
    <property type="match status" value="1"/>
</dbReference>
<evidence type="ECO:0000313" key="3">
    <source>
        <dbReference type="EMBL" id="VVE03843.1"/>
    </source>
</evidence>
<evidence type="ECO:0000313" key="4">
    <source>
        <dbReference type="Proteomes" id="UP000414233"/>
    </source>
</evidence>
<keyword evidence="4" id="KW-1185">Reference proteome</keyword>
<dbReference type="CDD" id="cd05233">
    <property type="entry name" value="SDR_c"/>
    <property type="match status" value="1"/>
</dbReference>
<dbReference type="AlphaFoldDB" id="A0A5E4UW84"/>
<dbReference type="Proteomes" id="UP000414233">
    <property type="component" value="Unassembled WGS sequence"/>
</dbReference>
<protein>
    <submittedName>
        <fullName evidence="3">Short-chain dehydrogenase</fullName>
    </submittedName>
</protein>
<dbReference type="Gene3D" id="3.40.50.720">
    <property type="entry name" value="NAD(P)-binding Rossmann-like Domain"/>
    <property type="match status" value="1"/>
</dbReference>
<accession>A0A5E4UW84</accession>
<dbReference type="FunFam" id="3.40.50.720:FF:000173">
    <property type="entry name" value="3-oxoacyl-[acyl-carrier protein] reductase"/>
    <property type="match status" value="1"/>
</dbReference>
<dbReference type="PANTHER" id="PTHR42879">
    <property type="entry name" value="3-OXOACYL-(ACYL-CARRIER-PROTEIN) REDUCTASE"/>
    <property type="match status" value="1"/>
</dbReference>
<dbReference type="GO" id="GO:0032787">
    <property type="term" value="P:monocarboxylic acid metabolic process"/>
    <property type="evidence" value="ECO:0007669"/>
    <property type="project" value="UniProtKB-ARBA"/>
</dbReference>
<dbReference type="GO" id="GO:0016491">
    <property type="term" value="F:oxidoreductase activity"/>
    <property type="evidence" value="ECO:0007669"/>
    <property type="project" value="UniProtKB-KW"/>
</dbReference>
<evidence type="ECO:0000256" key="1">
    <source>
        <dbReference type="ARBA" id="ARBA00006484"/>
    </source>
</evidence>
<dbReference type="InterPro" id="IPR020904">
    <property type="entry name" value="Sc_DH/Rdtase_CS"/>
</dbReference>
<dbReference type="PRINTS" id="PR00081">
    <property type="entry name" value="GDHRDH"/>
</dbReference>
<organism evidence="3 4">
    <name type="scientific">Pandoraea terrae</name>
    <dbReference type="NCBI Taxonomy" id="1537710"/>
    <lineage>
        <taxon>Bacteria</taxon>
        <taxon>Pseudomonadati</taxon>
        <taxon>Pseudomonadota</taxon>
        <taxon>Betaproteobacteria</taxon>
        <taxon>Burkholderiales</taxon>
        <taxon>Burkholderiaceae</taxon>
        <taxon>Pandoraea</taxon>
    </lineage>
</organism>
<sequence>MTGQDRRRVLVTGGSKGIGRAILRRLSEDGYRAVGIARTRPADLHPDEEFYECDLTDADVTRRLVETLAEDAPFYGLVNNVAMAPLTSLEDCSVQDMLDAFQLNVIATLVCTQAVLPGMKRLGGGRVINFSSRAALGKENRTAYSATKAGLIGMTRTWALELAPYGITVNVIAPGPIETDGYREGNLPDDPRTKALLASIPLKRVGAPTEIANTVSYLMNDLTGFMTGQTLYIDGGMTISAVKIA</sequence>
<gene>
    <name evidence="3" type="ORF">PTE30175_02209</name>
</gene>
<reference evidence="3 4" key="1">
    <citation type="submission" date="2019-08" db="EMBL/GenBank/DDBJ databases">
        <authorList>
            <person name="Peeters C."/>
        </authorList>
    </citation>
    <scope>NUCLEOTIDE SEQUENCE [LARGE SCALE GENOMIC DNA]</scope>
    <source>
        <strain evidence="3 4">LMG 30175</strain>
    </source>
</reference>
<dbReference type="EMBL" id="CABPRZ010000007">
    <property type="protein sequence ID" value="VVE03843.1"/>
    <property type="molecule type" value="Genomic_DNA"/>
</dbReference>
<dbReference type="Pfam" id="PF13561">
    <property type="entry name" value="adh_short_C2"/>
    <property type="match status" value="1"/>
</dbReference>
<proteinExistence type="inferred from homology"/>
<evidence type="ECO:0000256" key="2">
    <source>
        <dbReference type="ARBA" id="ARBA00023002"/>
    </source>
</evidence>
<dbReference type="InterPro" id="IPR036291">
    <property type="entry name" value="NAD(P)-bd_dom_sf"/>
</dbReference>
<keyword evidence="2" id="KW-0560">Oxidoreductase</keyword>
<dbReference type="PRINTS" id="PR00080">
    <property type="entry name" value="SDRFAMILY"/>
</dbReference>
<dbReference type="InterPro" id="IPR050259">
    <property type="entry name" value="SDR"/>
</dbReference>
<name>A0A5E4UW84_9BURK</name>
<dbReference type="InterPro" id="IPR002347">
    <property type="entry name" value="SDR_fam"/>
</dbReference>
<comment type="similarity">
    <text evidence="1">Belongs to the short-chain dehydrogenases/reductases (SDR) family.</text>
</comment>